<name>A0ACC1KTW7_9FUNG</name>
<protein>
    <submittedName>
        <fullName evidence="1">MCM DNA helicase complex subunit</fullName>
        <ecNumber evidence="1">3.6.4.12</ecNumber>
    </submittedName>
</protein>
<dbReference type="EMBL" id="JANBUN010002303">
    <property type="protein sequence ID" value="KAJ2795020.1"/>
    <property type="molecule type" value="Genomic_DNA"/>
</dbReference>
<feature type="non-terminal residue" evidence="1">
    <location>
        <position position="165"/>
    </location>
</feature>
<keyword evidence="1" id="KW-0547">Nucleotide-binding</keyword>
<accession>A0ACC1KTW7</accession>
<sequence length="165" mass="17715">MDTALLSTAAAPAGGEGTQFTVPVTSLAEDLFLERQRRIREYFERDNRVNPDVDELERIVGNDKPRLVTSIDLIREFDAELAASLIAEPTDYIPAFEAAATELGASLATRAGLAVDPTGFSVAVGFRGALGAHHLTPRGLRANLLGKLVCIEGIVTRCSLVRPKV</sequence>
<evidence type="ECO:0000313" key="1">
    <source>
        <dbReference type="EMBL" id="KAJ2795020.1"/>
    </source>
</evidence>
<gene>
    <name evidence="1" type="primary">MCM3_2</name>
    <name evidence="1" type="ORF">H4R21_005278</name>
</gene>
<keyword evidence="1" id="KW-0378">Hydrolase</keyword>
<reference evidence="1" key="1">
    <citation type="submission" date="2022-07" db="EMBL/GenBank/DDBJ databases">
        <title>Phylogenomic reconstructions and comparative analyses of Kickxellomycotina fungi.</title>
        <authorList>
            <person name="Reynolds N.K."/>
            <person name="Stajich J.E."/>
            <person name="Barry K."/>
            <person name="Grigoriev I.V."/>
            <person name="Crous P."/>
            <person name="Smith M.E."/>
        </authorList>
    </citation>
    <scope>NUCLEOTIDE SEQUENCE</scope>
    <source>
        <strain evidence="1">BCRC 34780</strain>
    </source>
</reference>
<dbReference type="Proteomes" id="UP001140087">
    <property type="component" value="Unassembled WGS sequence"/>
</dbReference>
<organism evidence="1 2">
    <name type="scientific">Coemansia helicoidea</name>
    <dbReference type="NCBI Taxonomy" id="1286919"/>
    <lineage>
        <taxon>Eukaryota</taxon>
        <taxon>Fungi</taxon>
        <taxon>Fungi incertae sedis</taxon>
        <taxon>Zoopagomycota</taxon>
        <taxon>Kickxellomycotina</taxon>
        <taxon>Kickxellomycetes</taxon>
        <taxon>Kickxellales</taxon>
        <taxon>Kickxellaceae</taxon>
        <taxon>Coemansia</taxon>
    </lineage>
</organism>
<keyword evidence="2" id="KW-1185">Reference proteome</keyword>
<proteinExistence type="predicted"/>
<comment type="caution">
    <text evidence="1">The sequence shown here is derived from an EMBL/GenBank/DDBJ whole genome shotgun (WGS) entry which is preliminary data.</text>
</comment>
<dbReference type="EC" id="3.6.4.12" evidence="1"/>
<evidence type="ECO:0000313" key="2">
    <source>
        <dbReference type="Proteomes" id="UP001140087"/>
    </source>
</evidence>
<keyword evidence="1" id="KW-0347">Helicase</keyword>
<keyword evidence="1" id="KW-0067">ATP-binding</keyword>